<dbReference type="Gene3D" id="3.20.20.370">
    <property type="entry name" value="Glycoside hydrolase/deacetylase"/>
    <property type="match status" value="1"/>
</dbReference>
<dbReference type="GeneID" id="61123155"/>
<evidence type="ECO:0000313" key="2">
    <source>
        <dbReference type="Proteomes" id="UP000250186"/>
    </source>
</evidence>
<keyword evidence="2" id="KW-1185">Reference proteome</keyword>
<protein>
    <submittedName>
        <fullName evidence="1">Polysaccharide deacetylase</fullName>
    </submittedName>
</protein>
<dbReference type="RefSeq" id="WP_085687830.1">
    <property type="nucleotide sequence ID" value="NZ_CP065534.1"/>
</dbReference>
<gene>
    <name evidence="1" type="ORF">AU492_10340</name>
</gene>
<accession>A0ABX9ENP3</accession>
<organism evidence="1 2">
    <name type="scientific">Lonsdalea populi</name>
    <dbReference type="NCBI Taxonomy" id="1172565"/>
    <lineage>
        <taxon>Bacteria</taxon>
        <taxon>Pseudomonadati</taxon>
        <taxon>Pseudomonadota</taxon>
        <taxon>Gammaproteobacteria</taxon>
        <taxon>Enterobacterales</taxon>
        <taxon>Pectobacteriaceae</taxon>
        <taxon>Lonsdalea</taxon>
    </lineage>
</organism>
<dbReference type="InterPro" id="IPR011330">
    <property type="entry name" value="Glyco_hydro/deAcase_b/a-brl"/>
</dbReference>
<reference evidence="1 2" key="1">
    <citation type="submission" date="2016-02" db="EMBL/GenBank/DDBJ databases">
        <title>Species-wide whole genome sequencing reveals diversity, host range in Lonsdalea quercina.</title>
        <authorList>
            <person name="Li Y."/>
        </authorList>
    </citation>
    <scope>NUCLEOTIDE SEQUENCE [LARGE SCALE GENOMIC DNA]</scope>
    <source>
        <strain evidence="1 2">CFCC 12721</strain>
    </source>
</reference>
<name>A0ABX9ENP3_9GAMM</name>
<proteinExistence type="predicted"/>
<dbReference type="EMBL" id="LUSW01000021">
    <property type="protein sequence ID" value="RAT33579.1"/>
    <property type="molecule type" value="Genomic_DNA"/>
</dbReference>
<dbReference type="Proteomes" id="UP000250186">
    <property type="component" value="Unassembled WGS sequence"/>
</dbReference>
<dbReference type="SUPFAM" id="SSF88713">
    <property type="entry name" value="Glycoside hydrolase/deacetylase"/>
    <property type="match status" value="1"/>
</dbReference>
<evidence type="ECO:0000313" key="1">
    <source>
        <dbReference type="EMBL" id="RAT33579.1"/>
    </source>
</evidence>
<comment type="caution">
    <text evidence="1">The sequence shown here is derived from an EMBL/GenBank/DDBJ whole genome shotgun (WGS) entry which is preliminary data.</text>
</comment>
<sequence length="520" mass="57977">MIGVLYRWENRTSGELVLAALRRSVTSSGAKQVAIWDLPQHNFLLAISPDEVQGQALLDWLAQGPRKLLLFGQLPQCLIQHFGMTPYAWPEPTAPWARSPSAPSGHFAQSEAFIHYLPSGKDLGVQNWERALERFDFTDEWNNLGFGAVRAEGTPWSLTSPLRAPDGAELANVQLNDKVLASYCALFDEVGSSVLWVNREVGVIDSFEWRMVENFISSWRHDVLPCFPVISEVPYGHDAAITMRLDCDEDIASARALWGAYCEAQVPLSLAIHTNNLPDDEHSAFLREFLAEGGVLLSHTATHAPDWGGSYGAAHWEGLESRKKIQQACGVRVEYAVSPFHQSPDYALAALCDVGYRGCIGGIIRNDPAFLIARGGELAHLPKGFVGHSQQSMLHGDCMLIDGDPLAIFKRAFDCAYETRTLFGYLDHPFSSRYQYGWPDEEARISAHQAFISYIRENTEQPLFLDECRAMDFLRHRAAVQLCREERGIVAYVPETGDDLRLAVEFRGSTDEITHGVVLV</sequence>